<dbReference type="Gene3D" id="1.20.1280.50">
    <property type="match status" value="1"/>
</dbReference>
<comment type="caution">
    <text evidence="3">The sequence shown here is derived from an EMBL/GenBank/DDBJ whole genome shotgun (WGS) entry which is preliminary data.</text>
</comment>
<feature type="compositionally biased region" description="Acidic residues" evidence="1">
    <location>
        <begin position="14"/>
        <end position="24"/>
    </location>
</feature>
<feature type="domain" description="KIB1-4 beta-propeller" evidence="2">
    <location>
        <begin position="143"/>
        <end position="381"/>
    </location>
</feature>
<dbReference type="PANTHER" id="PTHR33110">
    <property type="entry name" value="F-BOX/KELCH-REPEAT PROTEIN-RELATED"/>
    <property type="match status" value="1"/>
</dbReference>
<evidence type="ECO:0000256" key="1">
    <source>
        <dbReference type="SAM" id="MobiDB-lite"/>
    </source>
</evidence>
<dbReference type="InterPro" id="IPR005174">
    <property type="entry name" value="KIB1-4_b-propeller"/>
</dbReference>
<dbReference type="EMBL" id="JAAARO010000014">
    <property type="protein sequence ID" value="KAF5736694.1"/>
    <property type="molecule type" value="Genomic_DNA"/>
</dbReference>
<dbReference type="AlphaFoldDB" id="A0A7J7CRL3"/>
<dbReference type="OrthoDB" id="642536at2759"/>
<keyword evidence="4" id="KW-1185">Reference proteome</keyword>
<dbReference type="Proteomes" id="UP000593562">
    <property type="component" value="Unassembled WGS sequence"/>
</dbReference>
<feature type="region of interest" description="Disordered" evidence="1">
    <location>
        <begin position="1"/>
        <end position="24"/>
    </location>
</feature>
<name>A0A7J7CRL3_TRIWF</name>
<accession>A0A7J7CRL3</accession>
<evidence type="ECO:0000313" key="4">
    <source>
        <dbReference type="Proteomes" id="UP000593562"/>
    </source>
</evidence>
<sequence>MATLNCTKRKIPETEEQEPEPEPDLLDSIVSKLSIVGLNSAKRRKASEEERDWSRLLPDLLELIMSNLSLIDIIDGFAGVCSDWCSAAKSYVSSLRYTPCPQLPWLLVPNDVDDEFVIFFNTEENKPYTMKKTESITIDDSCIGSPINWLRIVYAKTYFFKKAVVLSSYESCITNHTYISAAVIYGCKYNRKKLSFCTNGDHSELTTINSTCEGYYSDIIYHNGMLYALTSDLSVQAWDFQGLVPVKRMSIKPKGGFEKTGTGYRENYYLAESSGKLLLVVRYIQNFVPPEGEEAVMLEFLTAKYWQPAMWPYRTVFFHVFELDFCQERWVHTKTLGNRVLFLGRSHSLSLSTEEFAGWEGDAIHFIDDHKGYRGCDTGVFSLRHGAVNHIFDTTNQ</sequence>
<organism evidence="3 4">
    <name type="scientific">Tripterygium wilfordii</name>
    <name type="common">Thunder God vine</name>
    <dbReference type="NCBI Taxonomy" id="458696"/>
    <lineage>
        <taxon>Eukaryota</taxon>
        <taxon>Viridiplantae</taxon>
        <taxon>Streptophyta</taxon>
        <taxon>Embryophyta</taxon>
        <taxon>Tracheophyta</taxon>
        <taxon>Spermatophyta</taxon>
        <taxon>Magnoliopsida</taxon>
        <taxon>eudicotyledons</taxon>
        <taxon>Gunneridae</taxon>
        <taxon>Pentapetalae</taxon>
        <taxon>rosids</taxon>
        <taxon>fabids</taxon>
        <taxon>Celastrales</taxon>
        <taxon>Celastraceae</taxon>
        <taxon>Tripterygium</taxon>
    </lineage>
</organism>
<evidence type="ECO:0000259" key="2">
    <source>
        <dbReference type="Pfam" id="PF03478"/>
    </source>
</evidence>
<evidence type="ECO:0000313" key="3">
    <source>
        <dbReference type="EMBL" id="KAF5736694.1"/>
    </source>
</evidence>
<gene>
    <name evidence="3" type="ORF">HS088_TW14G00844</name>
</gene>
<reference evidence="3 4" key="1">
    <citation type="journal article" date="2020" name="Nat. Commun.">
        <title>Genome of Tripterygium wilfordii and identification of cytochrome P450 involved in triptolide biosynthesis.</title>
        <authorList>
            <person name="Tu L."/>
            <person name="Su P."/>
            <person name="Zhang Z."/>
            <person name="Gao L."/>
            <person name="Wang J."/>
            <person name="Hu T."/>
            <person name="Zhou J."/>
            <person name="Zhang Y."/>
            <person name="Zhao Y."/>
            <person name="Liu Y."/>
            <person name="Song Y."/>
            <person name="Tong Y."/>
            <person name="Lu Y."/>
            <person name="Yang J."/>
            <person name="Xu C."/>
            <person name="Jia M."/>
            <person name="Peters R.J."/>
            <person name="Huang L."/>
            <person name="Gao W."/>
        </authorList>
    </citation>
    <scope>NUCLEOTIDE SEQUENCE [LARGE SCALE GENOMIC DNA]</scope>
    <source>
        <strain evidence="4">cv. XIE 37</strain>
        <tissue evidence="3">Leaf</tissue>
    </source>
</reference>
<protein>
    <submittedName>
        <fullName evidence="3">F-box protein</fullName>
    </submittedName>
</protein>
<dbReference type="Pfam" id="PF03478">
    <property type="entry name" value="Beta-prop_KIB1-4"/>
    <property type="match status" value="1"/>
</dbReference>
<dbReference type="InParanoid" id="A0A7J7CRL3"/>
<proteinExistence type="predicted"/>
<dbReference type="PANTHER" id="PTHR33110:SF71">
    <property type="entry name" value="F-BOX_KELCH-REPEAT PROTEIN"/>
    <property type="match status" value="1"/>
</dbReference>